<evidence type="ECO:0000256" key="1">
    <source>
        <dbReference type="SAM" id="MobiDB-lite"/>
    </source>
</evidence>
<accession>A0A7X0JD08</accession>
<proteinExistence type="predicted"/>
<keyword evidence="2" id="KW-0969">Cilium</keyword>
<feature type="region of interest" description="Disordered" evidence="1">
    <location>
        <begin position="120"/>
        <end position="140"/>
    </location>
</feature>
<reference evidence="2 3" key="1">
    <citation type="submission" date="2020-08" db="EMBL/GenBank/DDBJ databases">
        <title>The Agave Microbiome: Exploring the role of microbial communities in plant adaptations to desert environments.</title>
        <authorList>
            <person name="Partida-Martinez L.P."/>
        </authorList>
    </citation>
    <scope>NUCLEOTIDE SEQUENCE [LARGE SCALE GENOMIC DNA]</scope>
    <source>
        <strain evidence="2 3">AS3.13</strain>
    </source>
</reference>
<name>A0A7X0JD08_9SPHN</name>
<keyword evidence="2" id="KW-0282">Flagellum</keyword>
<dbReference type="EMBL" id="JACHBT010000012">
    <property type="protein sequence ID" value="MBB6505373.1"/>
    <property type="molecule type" value="Genomic_DNA"/>
</dbReference>
<dbReference type="RefSeq" id="WP_184506158.1">
    <property type="nucleotide sequence ID" value="NZ_JACHBT010000012.1"/>
</dbReference>
<protein>
    <submittedName>
        <fullName evidence="2">Flagellar biosynthesis chaperone FliJ</fullName>
    </submittedName>
</protein>
<evidence type="ECO:0000313" key="3">
    <source>
        <dbReference type="Proteomes" id="UP000522313"/>
    </source>
</evidence>
<comment type="caution">
    <text evidence="2">The sequence shown here is derived from an EMBL/GenBank/DDBJ whole genome shotgun (WGS) entry which is preliminary data.</text>
</comment>
<sequence length="140" mass="15548">MATPYDTVIRLQRRTLDAMRVDLATQVETASRAQAAHAGVEAAMKDAHREAAASPLLPSDRYLTRLRHERTMLAAANVSANEQLHRLQARMTDAYGKARAIDIAADLYRERIAQQSAAVEQQEMDELAARKHAAARETKP</sequence>
<evidence type="ECO:0000313" key="2">
    <source>
        <dbReference type="EMBL" id="MBB6505373.1"/>
    </source>
</evidence>
<dbReference type="AlphaFoldDB" id="A0A7X0JD08"/>
<reference evidence="2 3" key="2">
    <citation type="submission" date="2020-08" db="EMBL/GenBank/DDBJ databases">
        <authorList>
            <person name="Partida-Martinez L."/>
            <person name="Huntemann M."/>
            <person name="Clum A."/>
            <person name="Wang J."/>
            <person name="Palaniappan K."/>
            <person name="Ritter S."/>
            <person name="Chen I.-M."/>
            <person name="Stamatis D."/>
            <person name="Reddy T."/>
            <person name="O'Malley R."/>
            <person name="Daum C."/>
            <person name="Shapiro N."/>
            <person name="Ivanova N."/>
            <person name="Kyrpides N."/>
            <person name="Woyke T."/>
        </authorList>
    </citation>
    <scope>NUCLEOTIDE SEQUENCE [LARGE SCALE GENOMIC DNA]</scope>
    <source>
        <strain evidence="2 3">AS3.13</strain>
    </source>
</reference>
<organism evidence="2 3">
    <name type="scientific">Sphingomonas endophytica</name>
    <dbReference type="NCBI Taxonomy" id="869719"/>
    <lineage>
        <taxon>Bacteria</taxon>
        <taxon>Pseudomonadati</taxon>
        <taxon>Pseudomonadota</taxon>
        <taxon>Alphaproteobacteria</taxon>
        <taxon>Sphingomonadales</taxon>
        <taxon>Sphingomonadaceae</taxon>
        <taxon>Sphingomonas</taxon>
    </lineage>
</organism>
<dbReference type="Proteomes" id="UP000522313">
    <property type="component" value="Unassembled WGS sequence"/>
</dbReference>
<keyword evidence="2" id="KW-0966">Cell projection</keyword>
<gene>
    <name evidence="2" type="ORF">F4693_002361</name>
</gene>